<dbReference type="Proteomes" id="UP000005408">
    <property type="component" value="Unassembled WGS sequence"/>
</dbReference>
<protein>
    <recommendedName>
        <fullName evidence="3">Novel STAND NTPase 3 domain-containing protein</fullName>
    </recommendedName>
</protein>
<evidence type="ECO:0000259" key="3">
    <source>
        <dbReference type="Pfam" id="PF20720"/>
    </source>
</evidence>
<evidence type="ECO:0000313" key="5">
    <source>
        <dbReference type="Proteomes" id="UP000005408"/>
    </source>
</evidence>
<keyword evidence="1" id="KW-1133">Transmembrane helix</keyword>
<dbReference type="InterPro" id="IPR027417">
    <property type="entry name" value="P-loop_NTPase"/>
</dbReference>
<feature type="chain" id="PRO_5036489121" description="Novel STAND NTPase 3 domain-containing protein" evidence="2">
    <location>
        <begin position="26"/>
        <end position="677"/>
    </location>
</feature>
<dbReference type="Pfam" id="PF20720">
    <property type="entry name" value="nSTAND3"/>
    <property type="match status" value="1"/>
</dbReference>
<organism evidence="4 5">
    <name type="scientific">Magallana gigas</name>
    <name type="common">Pacific oyster</name>
    <name type="synonym">Crassostrea gigas</name>
    <dbReference type="NCBI Taxonomy" id="29159"/>
    <lineage>
        <taxon>Eukaryota</taxon>
        <taxon>Metazoa</taxon>
        <taxon>Spiralia</taxon>
        <taxon>Lophotrochozoa</taxon>
        <taxon>Mollusca</taxon>
        <taxon>Bivalvia</taxon>
        <taxon>Autobranchia</taxon>
        <taxon>Pteriomorphia</taxon>
        <taxon>Ostreida</taxon>
        <taxon>Ostreoidea</taxon>
        <taxon>Ostreidae</taxon>
        <taxon>Magallana</taxon>
    </lineage>
</organism>
<dbReference type="AlphaFoldDB" id="A0A8W8JLZ4"/>
<keyword evidence="2" id="KW-0732">Signal</keyword>
<dbReference type="EnsemblMetazoa" id="G19432.1">
    <property type="protein sequence ID" value="G19432.1:cds"/>
    <property type="gene ID" value="G19432"/>
</dbReference>
<dbReference type="SUPFAM" id="SSF52540">
    <property type="entry name" value="P-loop containing nucleoside triphosphate hydrolases"/>
    <property type="match status" value="1"/>
</dbReference>
<keyword evidence="5" id="KW-1185">Reference proteome</keyword>
<name>A0A8W8JLZ4_MAGGI</name>
<proteinExistence type="predicted"/>
<keyword evidence="1" id="KW-0472">Membrane</keyword>
<feature type="transmembrane region" description="Helical" evidence="1">
    <location>
        <begin position="172"/>
        <end position="195"/>
    </location>
</feature>
<keyword evidence="1" id="KW-0812">Transmembrane</keyword>
<feature type="signal peptide" evidence="2">
    <location>
        <begin position="1"/>
        <end position="25"/>
    </location>
</feature>
<evidence type="ECO:0000256" key="1">
    <source>
        <dbReference type="SAM" id="Phobius"/>
    </source>
</evidence>
<evidence type="ECO:0000256" key="2">
    <source>
        <dbReference type="SAM" id="SignalP"/>
    </source>
</evidence>
<reference evidence="4" key="1">
    <citation type="submission" date="2022-08" db="UniProtKB">
        <authorList>
            <consortium name="EnsemblMetazoa"/>
        </authorList>
    </citation>
    <scope>IDENTIFICATION</scope>
    <source>
        <strain evidence="4">05x7-T-G4-1.051#20</strain>
    </source>
</reference>
<feature type="domain" description="Novel STAND NTPase 3" evidence="3">
    <location>
        <begin position="250"/>
        <end position="396"/>
    </location>
</feature>
<dbReference type="InterPro" id="IPR049050">
    <property type="entry name" value="nSTAND3"/>
</dbReference>
<evidence type="ECO:0000313" key="4">
    <source>
        <dbReference type="EnsemblMetazoa" id="G19432.1:cds"/>
    </source>
</evidence>
<sequence length="677" mass="78561">MGHQRQWSIALFGTFLASIVRLNECGKLDGYKFPVYSTQSCPLNQTEWSERSSALNCSKRNGYMCLPNQNFTELLEFCYTERLIRIQEGVCLYLVKHVSKVNAYNCSRFRYGCHTAFYLSNRIFEHPACTSIGEGCFLAEPSCERSSSTFSPITTKKIHSGRIPSNDRDYSVFLAAILLGLIILICIFIVLSIHYQRKWPVCKRNNDAECPNVKEHQPLLAKNSDKPTQKEPPTYQNEIFDLWQNENNMFIPTKASEEVEKVTESTNLVIVTGYSGSGKSAIIQHIALKYRERGWNVKPVNEVNEIVNEETFERKLFVFDDPIGKESLDEISYSSWVKNEKKLKARLKTVTILISTRKCVLCDPRVKGLLKIDSNIVDIDDEIFKLTDDEKRKILKIYAPDINLSEEEWTEIFKIKTYFPLLCNLYSSNTKYQKDGLRFFKEPVDVFKEEIHSYRNARNKEKYCALVLLIFFNNNLCVNDILEHEFSSNKFKHSLELCGMNSNTAPFTIGDHLKSLEGFFVKRIGDTYMFYHDFVMEVTTFVFGTDYPVDLVNYADIGFLRRKVKLETCFVQNDPLTIYLSNNYILNLGNRLFSDIFGERLLDVVLNPCLRNKKVIEVFTKEIDDHPEKLKMLAERKELKIEQQQAYKNLLLSKLAFPAFVHQLENFKARKVYTTNT</sequence>
<accession>A0A8W8JLZ4</accession>